<protein>
    <submittedName>
        <fullName evidence="1">Uncharacterized protein</fullName>
    </submittedName>
</protein>
<dbReference type="AlphaFoldDB" id="A0A2D0NCQ5"/>
<evidence type="ECO:0000313" key="2">
    <source>
        <dbReference type="Proteomes" id="UP000223913"/>
    </source>
</evidence>
<organism evidence="1 2">
    <name type="scientific">Flavilitoribacter nigricans (strain ATCC 23147 / DSM 23189 / NBRC 102662 / NCIMB 1420 / SS-2)</name>
    <name type="common">Lewinella nigricans</name>
    <dbReference type="NCBI Taxonomy" id="1122177"/>
    <lineage>
        <taxon>Bacteria</taxon>
        <taxon>Pseudomonadati</taxon>
        <taxon>Bacteroidota</taxon>
        <taxon>Saprospiria</taxon>
        <taxon>Saprospirales</taxon>
        <taxon>Lewinellaceae</taxon>
        <taxon>Flavilitoribacter</taxon>
    </lineage>
</organism>
<dbReference type="Proteomes" id="UP000223913">
    <property type="component" value="Unassembled WGS sequence"/>
</dbReference>
<accession>A0A2D0NCQ5</accession>
<dbReference type="RefSeq" id="WP_099150140.1">
    <property type="nucleotide sequence ID" value="NZ_PDUD01000018.1"/>
</dbReference>
<name>A0A2D0NCQ5_FLAN2</name>
<keyword evidence="2" id="KW-1185">Reference proteome</keyword>
<comment type="caution">
    <text evidence="1">The sequence shown here is derived from an EMBL/GenBank/DDBJ whole genome shotgun (WGS) entry which is preliminary data.</text>
</comment>
<evidence type="ECO:0000313" key="1">
    <source>
        <dbReference type="EMBL" id="PHN06156.1"/>
    </source>
</evidence>
<gene>
    <name evidence="1" type="ORF">CRP01_11265</name>
</gene>
<dbReference type="EMBL" id="PDUD01000018">
    <property type="protein sequence ID" value="PHN06156.1"/>
    <property type="molecule type" value="Genomic_DNA"/>
</dbReference>
<sequence>MALKIESIKESPTGKRVDAVVRKTSFWGSDERFEIRIISGKEMKDPEDLLKEIVEQREDWQQGKKNRYLKLYGINGTAYILKEETIES</sequence>
<proteinExistence type="predicted"/>
<reference evidence="1 2" key="1">
    <citation type="submission" date="2017-10" db="EMBL/GenBank/DDBJ databases">
        <title>The draft genome sequence of Lewinella nigricans NBRC 102662.</title>
        <authorList>
            <person name="Wang K."/>
        </authorList>
    </citation>
    <scope>NUCLEOTIDE SEQUENCE [LARGE SCALE GENOMIC DNA]</scope>
    <source>
        <strain evidence="1 2">NBRC 102662</strain>
    </source>
</reference>